<protein>
    <submittedName>
        <fullName evidence="2">Uncharacterized protein</fullName>
    </submittedName>
</protein>
<organism evidence="2 3">
    <name type="scientific">Candidatus Merdivicinus excrementipullorum</name>
    <dbReference type="NCBI Taxonomy" id="2840867"/>
    <lineage>
        <taxon>Bacteria</taxon>
        <taxon>Bacillati</taxon>
        <taxon>Bacillota</taxon>
        <taxon>Clostridia</taxon>
        <taxon>Eubacteriales</taxon>
        <taxon>Oscillospiraceae</taxon>
        <taxon>Oscillospiraceae incertae sedis</taxon>
        <taxon>Candidatus Merdivicinus</taxon>
    </lineage>
</organism>
<feature type="transmembrane region" description="Helical" evidence="1">
    <location>
        <begin position="43"/>
        <end position="64"/>
    </location>
</feature>
<sequence length="156" mass="16800">MAMNWKRFSVWGVLSLLLLIGVSALFAVKGVRPVSMGGTGETTAYAFFLTILYILDCFCLCLIGGMKRQPAFPAALAVMTGLLLAFPGFWGAPFYGIVLQFSGGEGMLRISGGALLLLGMLGFWGGMVLREKRGCGAPVRRPQVPSLLDEDEDDEE</sequence>
<dbReference type="AlphaFoldDB" id="A0A9D1JZY1"/>
<evidence type="ECO:0000313" key="3">
    <source>
        <dbReference type="Proteomes" id="UP000824002"/>
    </source>
</evidence>
<feature type="transmembrane region" description="Helical" evidence="1">
    <location>
        <begin position="110"/>
        <end position="129"/>
    </location>
</feature>
<keyword evidence="1" id="KW-1133">Transmembrane helix</keyword>
<proteinExistence type="predicted"/>
<keyword evidence="1" id="KW-0472">Membrane</keyword>
<evidence type="ECO:0000256" key="1">
    <source>
        <dbReference type="SAM" id="Phobius"/>
    </source>
</evidence>
<dbReference type="EMBL" id="DVJP01000066">
    <property type="protein sequence ID" value="HIS77094.1"/>
    <property type="molecule type" value="Genomic_DNA"/>
</dbReference>
<feature type="transmembrane region" description="Helical" evidence="1">
    <location>
        <begin position="71"/>
        <end position="90"/>
    </location>
</feature>
<reference evidence="2" key="2">
    <citation type="journal article" date="2021" name="PeerJ">
        <title>Extensive microbial diversity within the chicken gut microbiome revealed by metagenomics and culture.</title>
        <authorList>
            <person name="Gilroy R."/>
            <person name="Ravi A."/>
            <person name="Getino M."/>
            <person name="Pursley I."/>
            <person name="Horton D.L."/>
            <person name="Alikhan N.F."/>
            <person name="Baker D."/>
            <person name="Gharbi K."/>
            <person name="Hall N."/>
            <person name="Watson M."/>
            <person name="Adriaenssens E.M."/>
            <person name="Foster-Nyarko E."/>
            <person name="Jarju S."/>
            <person name="Secka A."/>
            <person name="Antonio M."/>
            <person name="Oren A."/>
            <person name="Chaudhuri R.R."/>
            <person name="La Ragione R."/>
            <person name="Hildebrand F."/>
            <person name="Pallen M.J."/>
        </authorList>
    </citation>
    <scope>NUCLEOTIDE SEQUENCE</scope>
    <source>
        <strain evidence="2">CHK199-13235</strain>
    </source>
</reference>
<name>A0A9D1JZY1_9FIRM</name>
<dbReference type="Proteomes" id="UP000824002">
    <property type="component" value="Unassembled WGS sequence"/>
</dbReference>
<gene>
    <name evidence="2" type="ORF">IAB51_09875</name>
</gene>
<comment type="caution">
    <text evidence="2">The sequence shown here is derived from an EMBL/GenBank/DDBJ whole genome shotgun (WGS) entry which is preliminary data.</text>
</comment>
<reference evidence="2" key="1">
    <citation type="submission" date="2020-10" db="EMBL/GenBank/DDBJ databases">
        <authorList>
            <person name="Gilroy R."/>
        </authorList>
    </citation>
    <scope>NUCLEOTIDE SEQUENCE</scope>
    <source>
        <strain evidence="2">CHK199-13235</strain>
    </source>
</reference>
<evidence type="ECO:0000313" key="2">
    <source>
        <dbReference type="EMBL" id="HIS77094.1"/>
    </source>
</evidence>
<keyword evidence="1" id="KW-0812">Transmembrane</keyword>
<accession>A0A9D1JZY1</accession>